<protein>
    <submittedName>
        <fullName evidence="1">Uncharacterized protein</fullName>
    </submittedName>
</protein>
<organism evidence="1 2">
    <name type="scientific">Cryptococcus decagattii</name>
    <dbReference type="NCBI Taxonomy" id="1859122"/>
    <lineage>
        <taxon>Eukaryota</taxon>
        <taxon>Fungi</taxon>
        <taxon>Dikarya</taxon>
        <taxon>Basidiomycota</taxon>
        <taxon>Agaricomycotina</taxon>
        <taxon>Tremellomycetes</taxon>
        <taxon>Tremellales</taxon>
        <taxon>Cryptococcaceae</taxon>
        <taxon>Cryptococcus</taxon>
        <taxon>Cryptococcus gattii species complex</taxon>
    </lineage>
</organism>
<gene>
    <name evidence="1" type="ORF">IAS62_006190</name>
</gene>
<proteinExistence type="predicted"/>
<sequence length="112" mass="13256">MPFRCLTSTRQILRSISARLVGFDRKQISVDQLIWPSSAFFPFLIRSHQRSLPPRLSLWSITFPRWCASRNCGFCHGETGDHWPFEVYGRRAQARFCLWPRARLTLFQIDVR</sequence>
<name>A0ABZ2B5B6_9TREE</name>
<reference evidence="1 2" key="1">
    <citation type="submission" date="2024-01" db="EMBL/GenBank/DDBJ databases">
        <title>Comparative genomics of Cryptococcus and Kwoniella reveals pathogenesis evolution and contrasting modes of karyotype evolution via chromosome fusion or intercentromeric recombination.</title>
        <authorList>
            <person name="Coelho M.A."/>
            <person name="David-Palma M."/>
            <person name="Shea T."/>
            <person name="Bowers K."/>
            <person name="McGinley-Smith S."/>
            <person name="Mohammad A.W."/>
            <person name="Gnirke A."/>
            <person name="Yurkov A.M."/>
            <person name="Nowrousian M."/>
            <person name="Sun S."/>
            <person name="Cuomo C.A."/>
            <person name="Heitman J."/>
        </authorList>
    </citation>
    <scope>NUCLEOTIDE SEQUENCE [LARGE SCALE GENOMIC DNA]</scope>
    <source>
        <strain evidence="1 2">7685027</strain>
    </source>
</reference>
<keyword evidence="2" id="KW-1185">Reference proteome</keyword>
<dbReference type="RefSeq" id="XP_064724051.1">
    <property type="nucleotide sequence ID" value="XM_064867979.1"/>
</dbReference>
<dbReference type="Proteomes" id="UP001432216">
    <property type="component" value="Chromosome 12"/>
</dbReference>
<dbReference type="GeneID" id="89992959"/>
<evidence type="ECO:0000313" key="1">
    <source>
        <dbReference type="EMBL" id="WVO24812.1"/>
    </source>
</evidence>
<accession>A0ABZ2B5B6</accession>
<dbReference type="EMBL" id="CP143817">
    <property type="protein sequence ID" value="WVO24812.1"/>
    <property type="molecule type" value="Genomic_DNA"/>
</dbReference>
<evidence type="ECO:0000313" key="2">
    <source>
        <dbReference type="Proteomes" id="UP001432216"/>
    </source>
</evidence>